<dbReference type="PIRSF" id="PIRSF018266">
    <property type="entry name" value="FecR"/>
    <property type="match status" value="1"/>
</dbReference>
<dbReference type="PANTHER" id="PTHR30273">
    <property type="entry name" value="PERIPLASMIC SIGNAL SENSOR AND SIGMA FACTOR ACTIVATOR FECR-RELATED"/>
    <property type="match status" value="1"/>
</dbReference>
<proteinExistence type="predicted"/>
<dbReference type="Pfam" id="PF04773">
    <property type="entry name" value="FecR"/>
    <property type="match status" value="1"/>
</dbReference>
<dbReference type="InterPro" id="IPR012373">
    <property type="entry name" value="Ferrdict_sens_TM"/>
</dbReference>
<dbReference type="Gene3D" id="3.55.50.30">
    <property type="match status" value="1"/>
</dbReference>
<keyword evidence="4" id="KW-1185">Reference proteome</keyword>
<sequence length="368" mass="42174">MKTFNHSELKDFLEDESFQLWLLGKSTPEQAQEWEQFPLLYPDKATTFKKAQETLLAIQSDTFDLPSAKVRQNIQQIMQATEPAPVRQLLPWYQSIGWKWAAAAVLLLGITWFSWQRNQRNVDPSTRIYQQLVAKAEIPLEEIINTSSRNHLVMLSDGSSVMLQPDSRISYPKQFNQHEKREVYLTGEAFFEVAKNPEKPFFVYANNLITKVLGTSFTVKATEKDQVNVIVKTGKVSVFTRFDKERVEKQESRHLIGLVLTPNQRVQFDPAENRLLRSIVESPTLLDMPIQQATFEFSGTPISTVFASLERAYGVEIVFDAEVMKNCFLTASLDDEPLFEKLNMICQTLDAQYEQMDGKLLISSKGCQ</sequence>
<dbReference type="InterPro" id="IPR032508">
    <property type="entry name" value="FecR_C"/>
</dbReference>
<dbReference type="Gene3D" id="2.60.120.1440">
    <property type="match status" value="1"/>
</dbReference>
<dbReference type="EMBL" id="FOLQ01000041">
    <property type="protein sequence ID" value="SFF27328.1"/>
    <property type="molecule type" value="Genomic_DNA"/>
</dbReference>
<reference evidence="3 4" key="1">
    <citation type="submission" date="2016-10" db="EMBL/GenBank/DDBJ databases">
        <authorList>
            <person name="de Groot N.N."/>
        </authorList>
    </citation>
    <scope>NUCLEOTIDE SEQUENCE [LARGE SCALE GENOMIC DNA]</scope>
    <source>
        <strain evidence="3 4">DSM 26130</strain>
    </source>
</reference>
<evidence type="ECO:0000313" key="4">
    <source>
        <dbReference type="Proteomes" id="UP000198598"/>
    </source>
</evidence>
<dbReference type="PANTHER" id="PTHR30273:SF2">
    <property type="entry name" value="PROTEIN FECR"/>
    <property type="match status" value="1"/>
</dbReference>
<feature type="domain" description="Protein FecR C-terminal" evidence="2">
    <location>
        <begin position="295"/>
        <end position="359"/>
    </location>
</feature>
<evidence type="ECO:0000259" key="1">
    <source>
        <dbReference type="Pfam" id="PF04773"/>
    </source>
</evidence>
<evidence type="ECO:0000313" key="3">
    <source>
        <dbReference type="EMBL" id="SFF27328.1"/>
    </source>
</evidence>
<dbReference type="RefSeq" id="WP_093834871.1">
    <property type="nucleotide sequence ID" value="NZ_FOLQ01000041.1"/>
</dbReference>
<protein>
    <submittedName>
        <fullName evidence="3">FecR family protein</fullName>
    </submittedName>
</protein>
<gene>
    <name evidence="3" type="ORF">SAMN05216167_1415</name>
</gene>
<evidence type="ECO:0000259" key="2">
    <source>
        <dbReference type="Pfam" id="PF16344"/>
    </source>
</evidence>
<dbReference type="STRING" id="662367.SAMN05216167_1415"/>
<dbReference type="InterPro" id="IPR006860">
    <property type="entry name" value="FecR"/>
</dbReference>
<dbReference type="GO" id="GO:0016989">
    <property type="term" value="F:sigma factor antagonist activity"/>
    <property type="evidence" value="ECO:0007669"/>
    <property type="project" value="TreeGrafter"/>
</dbReference>
<accession>A0A1I2HCP6</accession>
<dbReference type="Pfam" id="PF16344">
    <property type="entry name" value="FecR_C"/>
    <property type="match status" value="1"/>
</dbReference>
<organism evidence="3 4">
    <name type="scientific">Spirosoma endophyticum</name>
    <dbReference type="NCBI Taxonomy" id="662367"/>
    <lineage>
        <taxon>Bacteria</taxon>
        <taxon>Pseudomonadati</taxon>
        <taxon>Bacteroidota</taxon>
        <taxon>Cytophagia</taxon>
        <taxon>Cytophagales</taxon>
        <taxon>Cytophagaceae</taxon>
        <taxon>Spirosoma</taxon>
    </lineage>
</organism>
<dbReference type="AlphaFoldDB" id="A0A1I2HCP6"/>
<dbReference type="OrthoDB" id="645173at2"/>
<dbReference type="Proteomes" id="UP000198598">
    <property type="component" value="Unassembled WGS sequence"/>
</dbReference>
<feature type="domain" description="FecR protein" evidence="1">
    <location>
        <begin position="152"/>
        <end position="236"/>
    </location>
</feature>
<name>A0A1I2HCP6_9BACT</name>